<comment type="caution">
    <text evidence="1">The sequence shown here is derived from an EMBL/GenBank/DDBJ whole genome shotgun (WGS) entry which is preliminary data.</text>
</comment>
<dbReference type="EMBL" id="CM042889">
    <property type="protein sequence ID" value="KAI4320045.1"/>
    <property type="molecule type" value="Genomic_DNA"/>
</dbReference>
<reference evidence="2" key="1">
    <citation type="journal article" date="2023" name="Front. Plant Sci.">
        <title>Chromosomal-level genome assembly of Melastoma candidum provides insights into trichome evolution.</title>
        <authorList>
            <person name="Zhong Y."/>
            <person name="Wu W."/>
            <person name="Sun C."/>
            <person name="Zou P."/>
            <person name="Liu Y."/>
            <person name="Dai S."/>
            <person name="Zhou R."/>
        </authorList>
    </citation>
    <scope>NUCLEOTIDE SEQUENCE [LARGE SCALE GENOMIC DNA]</scope>
</reference>
<dbReference type="Proteomes" id="UP001057402">
    <property type="component" value="Chromosome 10"/>
</dbReference>
<keyword evidence="2" id="KW-1185">Reference proteome</keyword>
<evidence type="ECO:0000313" key="2">
    <source>
        <dbReference type="Proteomes" id="UP001057402"/>
    </source>
</evidence>
<proteinExistence type="predicted"/>
<organism evidence="1 2">
    <name type="scientific">Melastoma candidum</name>
    <dbReference type="NCBI Taxonomy" id="119954"/>
    <lineage>
        <taxon>Eukaryota</taxon>
        <taxon>Viridiplantae</taxon>
        <taxon>Streptophyta</taxon>
        <taxon>Embryophyta</taxon>
        <taxon>Tracheophyta</taxon>
        <taxon>Spermatophyta</taxon>
        <taxon>Magnoliopsida</taxon>
        <taxon>eudicotyledons</taxon>
        <taxon>Gunneridae</taxon>
        <taxon>Pentapetalae</taxon>
        <taxon>rosids</taxon>
        <taxon>malvids</taxon>
        <taxon>Myrtales</taxon>
        <taxon>Melastomataceae</taxon>
        <taxon>Melastomatoideae</taxon>
        <taxon>Melastomateae</taxon>
        <taxon>Melastoma</taxon>
    </lineage>
</organism>
<name>A0ACB9MBJ5_9MYRT</name>
<sequence>MQVMMRVVRASTALSYALGRCLIDFVPPVAGVSLAEAPAFEKAPGGARLMWPVGIARLGGSSAFVGKVGDDEFGLMLSNMLKENKVDNSGLRFDHGARTALAFVTNRADGGT</sequence>
<gene>
    <name evidence="1" type="ORF">MLD38_033567</name>
</gene>
<protein>
    <submittedName>
        <fullName evidence="1">Uncharacterized protein</fullName>
    </submittedName>
</protein>
<accession>A0ACB9MBJ5</accession>
<evidence type="ECO:0000313" key="1">
    <source>
        <dbReference type="EMBL" id="KAI4320045.1"/>
    </source>
</evidence>